<dbReference type="GO" id="GO:0003677">
    <property type="term" value="F:DNA binding"/>
    <property type="evidence" value="ECO:0007669"/>
    <property type="project" value="InterPro"/>
</dbReference>
<dbReference type="PANTHER" id="PTHR45766:SF6">
    <property type="entry name" value="SWI_SNF-RELATED MATRIX-ASSOCIATED ACTIN-DEPENDENT REGULATOR OF CHROMATIN SUBFAMILY A-LIKE PROTEIN 1"/>
    <property type="match status" value="1"/>
</dbReference>
<keyword evidence="3 7" id="KW-0347">Helicase</keyword>
<sequence length="1168" mass="129024">MVCSMAVERFSDLRAGQRLSGRWRQPVELIAVTLAGDSAATLVVRDERLGVREEMVFAADLPSIVVEQSSRAPWTFDADPAAFRLAVEALRIRMTATHDPMAAVGTSDISPLPHQIRAVYGELLPRTPLRFLLADDPGAGKTVMAGLYAKELQLRGDLKRMLIVAPGGLVEQWKDELLTKFGIVATLLTRELINVSPGGDPFTDEHPLMIARMDQLARDAELVAHLEQSEWDLIVVDEAHRMSASWQGSDIEIRETERFKLGRVLGGVTRNFLLMSATPHSGNDDNFELFMSLIDEDRFAGRGRGGPVDTSGVMRRMIKEELLTFEGRPLFPERIAETVPYELSDAEAELYEAVTGYVRTEMNRAERSPDSPKRRTVGFALTVLQRRLASSTHAVLRSLQRRRDRLVARRADLIAGRVPADDQVTLPPADAFDDPDEFSAEEFEQLEEQVVDAATAARTVAELDAEIVILEDLVRLATRVRDRGDDRKWAELRSLLTDRDLLRDAAGAPRKLIVFTEHKDTLEYLVGQIRNVLGSDDAVVTIHGGTRRTDRVAVREQFTNEPDRLVLVATDAAGEGLNLQAAHLMVNYDLPWNPNRLEQRFGRIHRIGQRNVCRLWNIVAADTREGQVYTRLLAKMEQQRAAYGGKLFDVLGDEAFSGRPLRDLLWDAILYGDDPARIEEIERVVDAEVASGCEALVSERALARETLDPIELDRLRREMDEATARRLQPHYVEQFFTHAFATFGGRLSKRERSRFQIPNVPVSLRNRVARREHGWRPVTRAYERVTFEPTAVSPASGASSVLRADLLAPGHPLVDSVLDSLLERDGAVLRSGSMLFDPTNPETTARVIVAATSEVVDGSGSVVSRRFSFVSVDVDGNASDAGPAPQLDLVPLPDGVDVGALGLDSARLVEAASAWLTTTSVPEHLARVRDRIVPEVDRVETAVRTRLIDQVNFLHAEAARRREEAASGVRTRRNRVSPDRLERQAHDLEARLSYRLAELADDRALSARPPRIESAFVVIPAGMVGGAVGRHAADSTATDERAVTAVLAAEHGLGRAPTEMAHNNPGFDILSVPPVGADGSRPKSVFIEVKGRIAGAETCHVSYNQVMHALNTGAEHRLALVSVSPDGPAFDEVRYLSNYFVGVTLGDADVSGVELNWSKAWRKATPPH</sequence>
<dbReference type="GO" id="GO:0004386">
    <property type="term" value="F:helicase activity"/>
    <property type="evidence" value="ECO:0007669"/>
    <property type="project" value="UniProtKB-KW"/>
</dbReference>
<keyword evidence="1" id="KW-0547">Nucleotide-binding</keyword>
<dbReference type="InterPro" id="IPR038718">
    <property type="entry name" value="SNF2-like_sf"/>
</dbReference>
<dbReference type="InterPro" id="IPR001650">
    <property type="entry name" value="Helicase_C-like"/>
</dbReference>
<protein>
    <submittedName>
        <fullName evidence="7">Helicase</fullName>
    </submittedName>
</protein>
<evidence type="ECO:0000313" key="7">
    <source>
        <dbReference type="EMBL" id="GEE02653.1"/>
    </source>
</evidence>
<evidence type="ECO:0000313" key="8">
    <source>
        <dbReference type="Proteomes" id="UP000444960"/>
    </source>
</evidence>
<dbReference type="PROSITE" id="PS51194">
    <property type="entry name" value="HELICASE_CTER"/>
    <property type="match status" value="1"/>
</dbReference>
<evidence type="ECO:0000256" key="1">
    <source>
        <dbReference type="ARBA" id="ARBA00022741"/>
    </source>
</evidence>
<feature type="domain" description="Helicase ATP-binding" evidence="5">
    <location>
        <begin position="122"/>
        <end position="297"/>
    </location>
</feature>
<dbReference type="InterPro" id="IPR006935">
    <property type="entry name" value="Helicase/UvrB_N"/>
</dbReference>
<dbReference type="CDD" id="cd18011">
    <property type="entry name" value="DEXDc_RapA"/>
    <property type="match status" value="1"/>
</dbReference>
<dbReference type="PROSITE" id="PS51192">
    <property type="entry name" value="HELICASE_ATP_BIND_1"/>
    <property type="match status" value="1"/>
</dbReference>
<dbReference type="AlphaFoldDB" id="A0A7I9VC19"/>
<dbReference type="EMBL" id="BJOV01000005">
    <property type="protein sequence ID" value="GEE02653.1"/>
    <property type="molecule type" value="Genomic_DNA"/>
</dbReference>
<comment type="caution">
    <text evidence="7">The sequence shown here is derived from an EMBL/GenBank/DDBJ whole genome shotgun (WGS) entry which is preliminary data.</text>
</comment>
<proteinExistence type="predicted"/>
<evidence type="ECO:0000259" key="5">
    <source>
        <dbReference type="PROSITE" id="PS51192"/>
    </source>
</evidence>
<dbReference type="CDD" id="cd18793">
    <property type="entry name" value="SF2_C_SNF"/>
    <property type="match status" value="1"/>
</dbReference>
<keyword evidence="4" id="KW-0067">ATP-binding</keyword>
<dbReference type="GO" id="GO:0005524">
    <property type="term" value="F:ATP binding"/>
    <property type="evidence" value="ECO:0007669"/>
    <property type="project" value="InterPro"/>
</dbReference>
<feature type="domain" description="Helicase C-terminal" evidence="6">
    <location>
        <begin position="497"/>
        <end position="655"/>
    </location>
</feature>
<dbReference type="SUPFAM" id="SSF52540">
    <property type="entry name" value="P-loop containing nucleoside triphosphate hydrolases"/>
    <property type="match status" value="2"/>
</dbReference>
<dbReference type="Pfam" id="PF13020">
    <property type="entry name" value="NOV_C"/>
    <property type="match status" value="1"/>
</dbReference>
<dbReference type="SMART" id="SM00487">
    <property type="entry name" value="DEXDc"/>
    <property type="match status" value="1"/>
</dbReference>
<name>A0A7I9VC19_9ACTN</name>
<gene>
    <name evidence="7" type="ORF">nbrc107696_30990</name>
</gene>
<dbReference type="Gene3D" id="3.40.50.10810">
    <property type="entry name" value="Tandem AAA-ATPase domain"/>
    <property type="match status" value="1"/>
</dbReference>
<evidence type="ECO:0000256" key="4">
    <source>
        <dbReference type="ARBA" id="ARBA00022840"/>
    </source>
</evidence>
<dbReference type="InterPro" id="IPR027417">
    <property type="entry name" value="P-loop_NTPase"/>
</dbReference>
<reference evidence="8" key="1">
    <citation type="submission" date="2019-06" db="EMBL/GenBank/DDBJ databases">
        <title>Gordonia isolated from sludge of a wastewater treatment plant.</title>
        <authorList>
            <person name="Tamura T."/>
            <person name="Aoyama K."/>
            <person name="Kang Y."/>
            <person name="Saito S."/>
            <person name="Akiyama N."/>
            <person name="Yazawa K."/>
            <person name="Gonoi T."/>
            <person name="Mikami Y."/>
        </authorList>
    </citation>
    <scope>NUCLEOTIDE SEQUENCE [LARGE SCALE GENOMIC DNA]</scope>
    <source>
        <strain evidence="8">NBRC 107696</strain>
    </source>
</reference>
<dbReference type="InterPro" id="IPR057342">
    <property type="entry name" value="DEXDc_RapA"/>
</dbReference>
<keyword evidence="2" id="KW-0378">Hydrolase</keyword>
<dbReference type="Pfam" id="PF00271">
    <property type="entry name" value="Helicase_C"/>
    <property type="match status" value="1"/>
</dbReference>
<dbReference type="Pfam" id="PF04851">
    <property type="entry name" value="ResIII"/>
    <property type="match status" value="1"/>
</dbReference>
<dbReference type="InterPro" id="IPR014001">
    <property type="entry name" value="Helicase_ATP-bd"/>
</dbReference>
<dbReference type="GO" id="GO:0016787">
    <property type="term" value="F:hydrolase activity"/>
    <property type="evidence" value="ECO:0007669"/>
    <property type="project" value="UniProtKB-KW"/>
</dbReference>
<dbReference type="Gene3D" id="3.40.50.300">
    <property type="entry name" value="P-loop containing nucleotide triphosphate hydrolases"/>
    <property type="match status" value="1"/>
</dbReference>
<evidence type="ECO:0000256" key="2">
    <source>
        <dbReference type="ARBA" id="ARBA00022801"/>
    </source>
</evidence>
<dbReference type="PANTHER" id="PTHR45766">
    <property type="entry name" value="DNA ANNEALING HELICASE AND ENDONUCLEASE ZRANB3 FAMILY MEMBER"/>
    <property type="match status" value="1"/>
</dbReference>
<dbReference type="InterPro" id="IPR024975">
    <property type="entry name" value="NOV_C"/>
</dbReference>
<accession>A0A7I9VC19</accession>
<keyword evidence="8" id="KW-1185">Reference proteome</keyword>
<evidence type="ECO:0000256" key="3">
    <source>
        <dbReference type="ARBA" id="ARBA00022806"/>
    </source>
</evidence>
<dbReference type="InterPro" id="IPR049730">
    <property type="entry name" value="SNF2/RAD54-like_C"/>
</dbReference>
<evidence type="ECO:0000259" key="6">
    <source>
        <dbReference type="PROSITE" id="PS51194"/>
    </source>
</evidence>
<organism evidence="7 8">
    <name type="scientific">Gordonia spumicola</name>
    <dbReference type="NCBI Taxonomy" id="589161"/>
    <lineage>
        <taxon>Bacteria</taxon>
        <taxon>Bacillati</taxon>
        <taxon>Actinomycetota</taxon>
        <taxon>Actinomycetes</taxon>
        <taxon>Mycobacteriales</taxon>
        <taxon>Gordoniaceae</taxon>
        <taxon>Gordonia</taxon>
    </lineage>
</organism>
<dbReference type="Proteomes" id="UP000444960">
    <property type="component" value="Unassembled WGS sequence"/>
</dbReference>
<dbReference type="SMART" id="SM00490">
    <property type="entry name" value="HELICc"/>
    <property type="match status" value="1"/>
</dbReference>